<gene>
    <name evidence="1" type="ORF">S01H1_44136</name>
</gene>
<proteinExistence type="predicted"/>
<sequence length="108" mass="11841">MSWIQDNKLVAGSVQQKEIAEGDYTDSELVIKNAKLGDTLTEFEIDINIGFNGTAPKASIGIDSDHEKYMTELQSDIKARGTYVIEETVILVADETIKLYITPDGSTA</sequence>
<evidence type="ECO:0000313" key="1">
    <source>
        <dbReference type="EMBL" id="GAG05021.1"/>
    </source>
</evidence>
<reference evidence="1" key="1">
    <citation type="journal article" date="2014" name="Front. Microbiol.">
        <title>High frequency of phylogenetically diverse reductive dehalogenase-homologous genes in deep subseafloor sedimentary metagenomes.</title>
        <authorList>
            <person name="Kawai M."/>
            <person name="Futagami T."/>
            <person name="Toyoda A."/>
            <person name="Takaki Y."/>
            <person name="Nishi S."/>
            <person name="Hori S."/>
            <person name="Arai W."/>
            <person name="Tsubouchi T."/>
            <person name="Morono Y."/>
            <person name="Uchiyama I."/>
            <person name="Ito T."/>
            <person name="Fujiyama A."/>
            <person name="Inagaki F."/>
            <person name="Takami H."/>
        </authorList>
    </citation>
    <scope>NUCLEOTIDE SEQUENCE</scope>
    <source>
        <strain evidence="1">Expedition CK06-06</strain>
    </source>
</reference>
<feature type="non-terminal residue" evidence="1">
    <location>
        <position position="108"/>
    </location>
</feature>
<name>X0VWZ6_9ZZZZ</name>
<dbReference type="EMBL" id="BARS01028143">
    <property type="protein sequence ID" value="GAG05021.1"/>
    <property type="molecule type" value="Genomic_DNA"/>
</dbReference>
<dbReference type="AlphaFoldDB" id="X0VWZ6"/>
<organism evidence="1">
    <name type="scientific">marine sediment metagenome</name>
    <dbReference type="NCBI Taxonomy" id="412755"/>
    <lineage>
        <taxon>unclassified sequences</taxon>
        <taxon>metagenomes</taxon>
        <taxon>ecological metagenomes</taxon>
    </lineage>
</organism>
<protein>
    <submittedName>
        <fullName evidence="1">Uncharacterized protein</fullName>
    </submittedName>
</protein>
<comment type="caution">
    <text evidence="1">The sequence shown here is derived from an EMBL/GenBank/DDBJ whole genome shotgun (WGS) entry which is preliminary data.</text>
</comment>
<accession>X0VWZ6</accession>